<dbReference type="OrthoDB" id="1492374at2"/>
<evidence type="ECO:0000313" key="5">
    <source>
        <dbReference type="Proteomes" id="UP000317332"/>
    </source>
</evidence>
<dbReference type="EMBL" id="VHIQ01000006">
    <property type="protein sequence ID" value="TPV32497.1"/>
    <property type="molecule type" value="Genomic_DNA"/>
</dbReference>
<keyword evidence="5" id="KW-1185">Reference proteome</keyword>
<evidence type="ECO:0000259" key="3">
    <source>
        <dbReference type="Pfam" id="PF13505"/>
    </source>
</evidence>
<accession>A0A506PHD3</accession>
<feature type="signal peptide" evidence="2">
    <location>
        <begin position="1"/>
        <end position="19"/>
    </location>
</feature>
<dbReference type="InterPro" id="IPR027385">
    <property type="entry name" value="Beta-barrel_OMP"/>
</dbReference>
<dbReference type="AlphaFoldDB" id="A0A506PHD3"/>
<organism evidence="4 5">
    <name type="scientific">Paucihalobacter ruber</name>
    <dbReference type="NCBI Taxonomy" id="2567861"/>
    <lineage>
        <taxon>Bacteria</taxon>
        <taxon>Pseudomonadati</taxon>
        <taxon>Bacteroidota</taxon>
        <taxon>Flavobacteriia</taxon>
        <taxon>Flavobacteriales</taxon>
        <taxon>Flavobacteriaceae</taxon>
        <taxon>Paucihalobacter</taxon>
    </lineage>
</organism>
<dbReference type="SUPFAM" id="SSF56925">
    <property type="entry name" value="OMPA-like"/>
    <property type="match status" value="1"/>
</dbReference>
<dbReference type="RefSeq" id="WP_140990992.1">
    <property type="nucleotide sequence ID" value="NZ_VHIQ01000006.1"/>
</dbReference>
<sequence>MKKLMIAAFAVFAFAQVNAQEFKGGINLGLPVGDAGDAYTFNITADLSYLWDVADSFQAGLATGLSYNFGDSIDLGEFGSFDVDDALFLPIAGAARYSFTDDFAVGVDLGYAIGLSPSGNDGGFYYAPRLEYSFSDSLDLVAAYRGISLDGGSFDVLTLGLQFGF</sequence>
<reference evidence="4 5" key="1">
    <citation type="submission" date="2019-06" db="EMBL/GenBank/DDBJ databases">
        <title>Flavobacteriaceae Paucihalobacterium erythroidium CWB-1, complete genome.</title>
        <authorList>
            <person name="Wu S."/>
        </authorList>
    </citation>
    <scope>NUCLEOTIDE SEQUENCE [LARGE SCALE GENOMIC DNA]</scope>
    <source>
        <strain evidence="4 5">CWB-1</strain>
    </source>
</reference>
<comment type="caution">
    <text evidence="4">The sequence shown here is derived from an EMBL/GenBank/DDBJ whole genome shotgun (WGS) entry which is preliminary data.</text>
</comment>
<proteinExistence type="predicted"/>
<feature type="chain" id="PRO_5021390952" description="Outer membrane protein beta-barrel domain-containing protein" evidence="2">
    <location>
        <begin position="20"/>
        <end position="165"/>
    </location>
</feature>
<evidence type="ECO:0000256" key="1">
    <source>
        <dbReference type="ARBA" id="ARBA00022729"/>
    </source>
</evidence>
<evidence type="ECO:0000313" key="4">
    <source>
        <dbReference type="EMBL" id="TPV32497.1"/>
    </source>
</evidence>
<dbReference type="Pfam" id="PF13505">
    <property type="entry name" value="OMP_b-brl"/>
    <property type="match status" value="1"/>
</dbReference>
<feature type="domain" description="Outer membrane protein beta-barrel" evidence="3">
    <location>
        <begin position="6"/>
        <end position="165"/>
    </location>
</feature>
<dbReference type="InterPro" id="IPR011250">
    <property type="entry name" value="OMP/PagP_B-barrel"/>
</dbReference>
<protein>
    <recommendedName>
        <fullName evidence="3">Outer membrane protein beta-barrel domain-containing protein</fullName>
    </recommendedName>
</protein>
<name>A0A506PHD3_9FLAO</name>
<evidence type="ECO:0000256" key="2">
    <source>
        <dbReference type="SAM" id="SignalP"/>
    </source>
</evidence>
<dbReference type="Proteomes" id="UP000317332">
    <property type="component" value="Unassembled WGS sequence"/>
</dbReference>
<keyword evidence="1 2" id="KW-0732">Signal</keyword>
<gene>
    <name evidence="4" type="ORF">FJ651_13135</name>
</gene>